<dbReference type="FunFam" id="3.10.20.370:FF:000001">
    <property type="entry name" value="Retrovirus-related Pol polyprotein from transposon 17.6-like protein"/>
    <property type="match status" value="3"/>
</dbReference>
<dbReference type="FunFam" id="3.10.10.10:FF:000007">
    <property type="entry name" value="Retrovirus-related Pol polyprotein from transposon 17.6-like Protein"/>
    <property type="match status" value="2"/>
</dbReference>
<dbReference type="CDD" id="cd09274">
    <property type="entry name" value="RNase_HI_RT_Ty3"/>
    <property type="match status" value="3"/>
</dbReference>
<evidence type="ECO:0000256" key="5">
    <source>
        <dbReference type="ARBA" id="ARBA00022722"/>
    </source>
</evidence>
<dbReference type="KEGG" id="dci:103518485"/>
<dbReference type="Proteomes" id="UP000079169">
    <property type="component" value="Unplaced"/>
</dbReference>
<dbReference type="InterPro" id="IPR043128">
    <property type="entry name" value="Rev_trsase/Diguanyl_cyclase"/>
</dbReference>
<dbReference type="CDD" id="cd01647">
    <property type="entry name" value="RT_LTR"/>
    <property type="match status" value="3"/>
</dbReference>
<keyword evidence="5" id="KW-0540">Nuclease</keyword>
<dbReference type="Pfam" id="PF00078">
    <property type="entry name" value="RVT_1"/>
    <property type="match status" value="3"/>
</dbReference>
<dbReference type="EC" id="2.7.7.49" evidence="1"/>
<dbReference type="FunFam" id="3.30.70.270:FF:000003">
    <property type="entry name" value="Transposon Ty3-G Gag-Pol polyprotein"/>
    <property type="match status" value="1"/>
</dbReference>
<dbReference type="GeneID" id="103518485"/>
<gene>
    <name evidence="11" type="primary">LOC103518485</name>
</gene>
<protein>
    <recommendedName>
        <fullName evidence="1">RNA-directed DNA polymerase</fullName>
        <ecNumber evidence="1">2.7.7.49</ecNumber>
    </recommendedName>
</protein>
<feature type="domain" description="Reverse transcriptase" evidence="9">
    <location>
        <begin position="1"/>
        <end position="67"/>
    </location>
</feature>
<feature type="domain" description="Reverse transcriptase" evidence="9">
    <location>
        <begin position="645"/>
        <end position="829"/>
    </location>
</feature>
<proteinExistence type="predicted"/>
<evidence type="ECO:0000259" key="9">
    <source>
        <dbReference type="PROSITE" id="PS50878"/>
    </source>
</evidence>
<reference evidence="11" key="1">
    <citation type="submission" date="2025-08" db="UniProtKB">
        <authorList>
            <consortium name="RefSeq"/>
        </authorList>
    </citation>
    <scope>IDENTIFICATION</scope>
</reference>
<evidence type="ECO:0000256" key="8">
    <source>
        <dbReference type="ARBA" id="ARBA00022918"/>
    </source>
</evidence>
<evidence type="ECO:0000313" key="11">
    <source>
        <dbReference type="RefSeq" id="XP_026686068.1"/>
    </source>
</evidence>
<dbReference type="GO" id="GO:0004519">
    <property type="term" value="F:endonuclease activity"/>
    <property type="evidence" value="ECO:0007669"/>
    <property type="project" value="UniProtKB-KW"/>
</dbReference>
<dbReference type="InterPro" id="IPR041588">
    <property type="entry name" value="Integrase_H2C2"/>
</dbReference>
<dbReference type="RefSeq" id="XP_026686068.1">
    <property type="nucleotide sequence ID" value="XM_026830267.1"/>
</dbReference>
<dbReference type="Gene3D" id="3.10.20.370">
    <property type="match status" value="3"/>
</dbReference>
<dbReference type="SUPFAM" id="SSF56672">
    <property type="entry name" value="DNA/RNA polymerases"/>
    <property type="match status" value="3"/>
</dbReference>
<evidence type="ECO:0000256" key="4">
    <source>
        <dbReference type="ARBA" id="ARBA00022695"/>
    </source>
</evidence>
<keyword evidence="2" id="KW-0645">Protease</keyword>
<feature type="non-terminal residue" evidence="11">
    <location>
        <position position="2107"/>
    </location>
</feature>
<dbReference type="PaxDb" id="121845-A0A3Q0JG65"/>
<dbReference type="InterPro" id="IPR050951">
    <property type="entry name" value="Retrovirus_Pol_polyprotein"/>
</dbReference>
<accession>A0A3Q0JG65</accession>
<dbReference type="GO" id="GO:0003964">
    <property type="term" value="F:RNA-directed DNA polymerase activity"/>
    <property type="evidence" value="ECO:0007669"/>
    <property type="project" value="UniProtKB-KW"/>
</dbReference>
<keyword evidence="10" id="KW-1185">Reference proteome</keyword>
<keyword evidence="3" id="KW-0808">Transferase</keyword>
<dbReference type="FunFam" id="3.30.70.270:FF:000020">
    <property type="entry name" value="Transposon Tf2-6 polyprotein-like Protein"/>
    <property type="match status" value="3"/>
</dbReference>
<dbReference type="InterPro" id="IPR000477">
    <property type="entry name" value="RT_dom"/>
</dbReference>
<keyword evidence="7" id="KW-0378">Hydrolase</keyword>
<dbReference type="InterPro" id="IPR043502">
    <property type="entry name" value="DNA/RNA_pol_sf"/>
</dbReference>
<dbReference type="Gene3D" id="3.30.70.270">
    <property type="match status" value="6"/>
</dbReference>
<keyword evidence="8" id="KW-0695">RNA-directed DNA polymerase</keyword>
<dbReference type="PANTHER" id="PTHR37984">
    <property type="entry name" value="PROTEIN CBG26694"/>
    <property type="match status" value="1"/>
</dbReference>
<dbReference type="GO" id="GO:0008233">
    <property type="term" value="F:peptidase activity"/>
    <property type="evidence" value="ECO:0007669"/>
    <property type="project" value="UniProtKB-KW"/>
</dbReference>
<evidence type="ECO:0000256" key="7">
    <source>
        <dbReference type="ARBA" id="ARBA00022801"/>
    </source>
</evidence>
<name>A0A3Q0JG65_DIACI</name>
<dbReference type="PROSITE" id="PS50878">
    <property type="entry name" value="RT_POL"/>
    <property type="match status" value="3"/>
</dbReference>
<evidence type="ECO:0000313" key="10">
    <source>
        <dbReference type="Proteomes" id="UP000079169"/>
    </source>
</evidence>
<evidence type="ECO:0000256" key="3">
    <source>
        <dbReference type="ARBA" id="ARBA00022679"/>
    </source>
</evidence>
<feature type="domain" description="Reverse transcriptase" evidence="9">
    <location>
        <begin position="1407"/>
        <end position="1591"/>
    </location>
</feature>
<keyword evidence="4" id="KW-0548">Nucleotidyltransferase</keyword>
<evidence type="ECO:0000256" key="1">
    <source>
        <dbReference type="ARBA" id="ARBA00012493"/>
    </source>
</evidence>
<dbReference type="InterPro" id="IPR041373">
    <property type="entry name" value="RT_RNaseH"/>
</dbReference>
<dbReference type="STRING" id="121845.A0A3Q0JG65"/>
<dbReference type="Gene3D" id="3.10.10.10">
    <property type="entry name" value="HIV Type 1 Reverse Transcriptase, subunit A, domain 1"/>
    <property type="match status" value="2"/>
</dbReference>
<keyword evidence="6" id="KW-0255">Endonuclease</keyword>
<dbReference type="Gene3D" id="1.10.340.70">
    <property type="match status" value="3"/>
</dbReference>
<dbReference type="Pfam" id="PF17921">
    <property type="entry name" value="Integrase_H2C2"/>
    <property type="match status" value="3"/>
</dbReference>
<organism evidence="10 11">
    <name type="scientific">Diaphorina citri</name>
    <name type="common">Asian citrus psyllid</name>
    <dbReference type="NCBI Taxonomy" id="121845"/>
    <lineage>
        <taxon>Eukaryota</taxon>
        <taxon>Metazoa</taxon>
        <taxon>Ecdysozoa</taxon>
        <taxon>Arthropoda</taxon>
        <taxon>Hexapoda</taxon>
        <taxon>Insecta</taxon>
        <taxon>Pterygota</taxon>
        <taxon>Neoptera</taxon>
        <taxon>Paraneoptera</taxon>
        <taxon>Hemiptera</taxon>
        <taxon>Sternorrhyncha</taxon>
        <taxon>Psylloidea</taxon>
        <taxon>Psyllidae</taxon>
        <taxon>Diaphorininae</taxon>
        <taxon>Diaphorina</taxon>
    </lineage>
</organism>
<evidence type="ECO:0000256" key="6">
    <source>
        <dbReference type="ARBA" id="ARBA00022759"/>
    </source>
</evidence>
<dbReference type="GO" id="GO:0006508">
    <property type="term" value="P:proteolysis"/>
    <property type="evidence" value="ECO:0007669"/>
    <property type="project" value="UniProtKB-KW"/>
</dbReference>
<sequence length="2107" mass="242853">MDDVLRGLVNECCLVYLDDIIIFGSSLQQHLQNIRKVLTRLRDSNLKIQLDKSEFLRKEVEYLGHVVTEEGVKPNPTKINAIKSYPIPRTVKQIKGFLGLLGYYRRFIKDFARLTKPLTKCLKKDAKIDITDVEYKDCFEKCKIILANEPVLQYPDFSKPFILTTDASNVALGAVLSQGVLGQDKPIAFASRTLNDSERNYSTIEKELLGVVWAVKYFRPYLFGRHFKIVTDHKPLQWLFSLKDPSSKLVRWRLKLEEFDYEVLYKKGSLNKNADALSRIELNINEGEPQPSTSGTQAYNDDLQSIIPEVDISDLSIDFDALIGNMAFNDLITEDGGGEDTNATVHSSEQNPTVGIPISETPVNQAANQIIISTVPHSKANVTFRNNIHGNKMRYLVQLDSHKSGLDIQEFINEYIAPNVPYHLYFEDDPQGKLYELISVVLQNHYQNSNLKFTKCTKYLRDIEEDHEKENIVTYFHEGMANHRGMDEVEKTIKLTYYWPNIRKTVQNVINKCEICQLSKYDRNPLKPKFNITPTAVRPFQIVHIDCISLENTKCLSIVDSFSKYAQMYPIDTAQAHMNEEEKFMLENLLKEFEEVFHMEGNPLTFTNKIKHKINTTNEDPIYTKPYRYPAVHREEVRAQINKMLEENIIRPSHSPWSSPIWVVPKKLDSSGRRKWRIVIDYRKLNDKTVNDRYPLPNITDLLDKLGRCVYFTTLDLASGFYQIEMDENSIQKTAFNTEGGHYEYLRMPMGLKNSPSTFQRVMDDVLRGLVNECCLVYLDDIIIFGSSLQQHLQNIRKVLTRLRDSNLKIQLDKSEFLRKEVEYLGHVVTEEGVKPNPTKINAIKSYPIPRTVKQIKGFLGLLGYYRRFIKDFARLTKPLTKCLKKDAKIDITDVEYKDCFEKCKIILANEPVLQYPDFSKPFILTTDASNVALGAVLSQGVLGQDKPIAFASRTLNDSERNYSTIEKELLGVVWAVKYFRPYLFGRHFKIVTDHKPLQWLFSLKDPSSKLVRWRLKLEEFDYEVLYKKGSLNKNADALSRIELNINEGEPQPSTSGTQAYNDDLQSIIPEVDISDLSIDFDALIGNMAFNDLITEDGGGEDTNATVHSSEQNPTVGIPISETPVNQAANQIIISTVPHSKANVTFRNNIHGNKMRYLVQLDSHKSGLDIQEFINEYIAPNVPYHLYFEDDPQGKLYELISVVLQNHYQNSNLKFTKCTKYLRDIEEDHEKENIVTYFHEGMANHRGMDEVEKTIKLTYYWPNIRKTVQNVINKCEICQLSKYDRNPLKPKFNITPTAVRPFQIVHIDCISLENTKCLSIVDSFSKYAQMYPIDTAQAHMNEEEKFMLENLLKEFEEVFHMEGNPLTFTNKIKHKINTTNEDPIYTKPYRYPAVHREEVRAQINKMLEENIIRPSHSPWSSPIWVVPKKLDSSGRRKWRIVIDYRKLNDKTVNDRYPLPNITDLLDKLGRCVYFTTLDLASGFYQIEMDENSIQKTAFNTEGGHYEYLRMPMGLKNSPSTFQRVMDDVLRGLVNECCLVYLDDIIIFGSSLQQHLQNIRKVLTRLRDSNLKIQLDKSEFLRKEVEYLGHVVTEEGVKPNPTKINAIKSYPIPRTVKQIKGFLGLLGYYRRFIKDFARLTKPLTKCLKKDAKIDITDVEYKDCFEKCKIILANEPVLQYPDFSKPFILTTDASNVALGAVLSQGVLGQDKPIAFASRTLNDSERNYSTIEKELLGVVWAVKYFRPYLFGRHFKIVTDHKPLQWLFSLKDPSSKLVRWRLKLEEFDYEVLYKKGSLNKNADALSRIELNINEGEPQPSTSGTQAYNDDLQSIIPEVDISDLSIDFDALIGNMAFNDLITEDGGGEDTNATVHSSEQNPTVGIPISETPVNQAANQIIISTVPHSKANVTFRNNIHGNKMRYLVQLDSHKSGLDIQEFINEYIAPNVPYHLYFEDDPQGKLYELISVVLQNHYQNSNLKFTKCTKYLRDIEEDHEKENIVTYFHEGMANHRGMDEVEKTIKLTYYWPNIRKTVQNVINKCEICQLSKYDRNPLKPKFNITPTAVRPFQIVHIDCISLENTKCLSIVDSFSKYAQMYPIDTAQAVEVAQKL</sequence>
<dbReference type="PANTHER" id="PTHR37984:SF5">
    <property type="entry name" value="PROTEIN NYNRIN-LIKE"/>
    <property type="match status" value="1"/>
</dbReference>
<evidence type="ECO:0000256" key="2">
    <source>
        <dbReference type="ARBA" id="ARBA00022670"/>
    </source>
</evidence>
<dbReference type="Pfam" id="PF17917">
    <property type="entry name" value="RT_RNaseH"/>
    <property type="match status" value="3"/>
</dbReference>